<evidence type="ECO:0000256" key="4">
    <source>
        <dbReference type="ARBA" id="ARBA00022490"/>
    </source>
</evidence>
<dbReference type="Gene3D" id="3.10.50.40">
    <property type="match status" value="1"/>
</dbReference>
<evidence type="ECO:0000256" key="3">
    <source>
        <dbReference type="ARBA" id="ARBA00006577"/>
    </source>
</evidence>
<evidence type="ECO:0000256" key="8">
    <source>
        <dbReference type="ARBA" id="ARBA00037071"/>
    </source>
</evidence>
<gene>
    <name evidence="12" type="ORF">SAMN02982989_4817</name>
</gene>
<dbReference type="GO" id="GO:0003755">
    <property type="term" value="F:peptidyl-prolyl cis-trans isomerase activity"/>
    <property type="evidence" value="ECO:0007669"/>
    <property type="project" value="UniProtKB-UniRule"/>
</dbReference>
<dbReference type="SUPFAM" id="SSF54534">
    <property type="entry name" value="FKBP-like"/>
    <property type="match status" value="1"/>
</dbReference>
<protein>
    <recommendedName>
        <fullName evidence="10">Peptidyl-prolyl cis-trans isomerase</fullName>
        <ecNumber evidence="10">5.2.1.8</ecNumber>
    </recommendedName>
</protein>
<dbReference type="EC" id="5.2.1.8" evidence="10"/>
<reference evidence="13" key="1">
    <citation type="submission" date="2017-04" db="EMBL/GenBank/DDBJ databases">
        <authorList>
            <person name="Varghese N."/>
            <person name="Submissions S."/>
        </authorList>
    </citation>
    <scope>NUCLEOTIDE SEQUENCE [LARGE SCALE GENOMIC DNA]</scope>
    <source>
        <strain evidence="13">B4P</strain>
    </source>
</reference>
<dbReference type="GO" id="GO:0005737">
    <property type="term" value="C:cytoplasm"/>
    <property type="evidence" value="ECO:0007669"/>
    <property type="project" value="UniProtKB-SubCell"/>
</dbReference>
<keyword evidence="6" id="KW-0143">Chaperone</keyword>
<evidence type="ECO:0000256" key="10">
    <source>
        <dbReference type="RuleBase" id="RU003915"/>
    </source>
</evidence>
<evidence type="ECO:0000259" key="11">
    <source>
        <dbReference type="PROSITE" id="PS50059"/>
    </source>
</evidence>
<comment type="similarity">
    <text evidence="3 10">Belongs to the FKBP-type PPIase family.</text>
</comment>
<sequence>MTQAKSGDTVRIHYIGKLTDGTEFDSSNGRPPLEFVVGAGQIISGLDREIDGMELGAHQTVTVPAEAAYGAHDPAKVHAFPRSAVPSNIDVHPGLQLQSRTPDGNTIPLVVTEVSDQVVTVDANHPLAGKDLVFDVELVEIVRAA</sequence>
<comment type="subcellular location">
    <subcellularLocation>
        <location evidence="2">Cytoplasm</location>
    </subcellularLocation>
</comment>
<dbReference type="EMBL" id="FXAF01000002">
    <property type="protein sequence ID" value="SMF06121.1"/>
    <property type="molecule type" value="Genomic_DNA"/>
</dbReference>
<dbReference type="STRING" id="464029.SAMN02982989_4817"/>
<proteinExistence type="inferred from homology"/>
<evidence type="ECO:0000313" key="12">
    <source>
        <dbReference type="EMBL" id="SMF06121.1"/>
    </source>
</evidence>
<dbReference type="Proteomes" id="UP000192903">
    <property type="component" value="Unassembled WGS sequence"/>
</dbReference>
<keyword evidence="13" id="KW-1185">Reference proteome</keyword>
<organism evidence="12 13">
    <name type="scientific">Xaviernesmea oryzae</name>
    <dbReference type="NCBI Taxonomy" id="464029"/>
    <lineage>
        <taxon>Bacteria</taxon>
        <taxon>Pseudomonadati</taxon>
        <taxon>Pseudomonadota</taxon>
        <taxon>Alphaproteobacteria</taxon>
        <taxon>Hyphomicrobiales</taxon>
        <taxon>Rhizobiaceae</taxon>
        <taxon>Rhizobium/Agrobacterium group</taxon>
        <taxon>Xaviernesmea</taxon>
    </lineage>
</organism>
<dbReference type="OrthoDB" id="9808891at2"/>
<dbReference type="AlphaFoldDB" id="A0A1X7CZX1"/>
<evidence type="ECO:0000256" key="1">
    <source>
        <dbReference type="ARBA" id="ARBA00000971"/>
    </source>
</evidence>
<dbReference type="InterPro" id="IPR001179">
    <property type="entry name" value="PPIase_FKBP_dom"/>
</dbReference>
<dbReference type="GO" id="GO:0042026">
    <property type="term" value="P:protein refolding"/>
    <property type="evidence" value="ECO:0007669"/>
    <property type="project" value="UniProtKB-ARBA"/>
</dbReference>
<accession>A0A1X7CZX1</accession>
<evidence type="ECO:0000256" key="9">
    <source>
        <dbReference type="PROSITE-ProRule" id="PRU00277"/>
    </source>
</evidence>
<keyword evidence="5 9" id="KW-0697">Rotamase</keyword>
<comment type="catalytic activity">
    <reaction evidence="1 9 10">
        <text>[protein]-peptidylproline (omega=180) = [protein]-peptidylproline (omega=0)</text>
        <dbReference type="Rhea" id="RHEA:16237"/>
        <dbReference type="Rhea" id="RHEA-COMP:10747"/>
        <dbReference type="Rhea" id="RHEA-COMP:10748"/>
        <dbReference type="ChEBI" id="CHEBI:83833"/>
        <dbReference type="ChEBI" id="CHEBI:83834"/>
        <dbReference type="EC" id="5.2.1.8"/>
    </reaction>
</comment>
<dbReference type="InterPro" id="IPR046357">
    <property type="entry name" value="PPIase_dom_sf"/>
</dbReference>
<name>A0A1X7CZX1_9HYPH</name>
<dbReference type="Pfam" id="PF00254">
    <property type="entry name" value="FKBP_C"/>
    <property type="match status" value="1"/>
</dbReference>
<feature type="domain" description="PPIase FKBP-type" evidence="11">
    <location>
        <begin position="7"/>
        <end position="101"/>
    </location>
</feature>
<evidence type="ECO:0000256" key="2">
    <source>
        <dbReference type="ARBA" id="ARBA00004496"/>
    </source>
</evidence>
<comment type="function">
    <text evidence="8">Also involved in hydrogenase metallocenter assembly, probably by participating in the nickel insertion step. This function in hydrogenase biosynthesis requires chaperone activity and the presence of the metal-binding domain, but not PPIase activity.</text>
</comment>
<dbReference type="PROSITE" id="PS50059">
    <property type="entry name" value="FKBP_PPIASE"/>
    <property type="match status" value="1"/>
</dbReference>
<dbReference type="PANTHER" id="PTHR47861:SF3">
    <property type="entry name" value="FKBP-TYPE PEPTIDYL-PROLYL CIS-TRANS ISOMERASE SLYD"/>
    <property type="match status" value="1"/>
</dbReference>
<dbReference type="PANTHER" id="PTHR47861">
    <property type="entry name" value="FKBP-TYPE PEPTIDYL-PROLYL CIS-TRANS ISOMERASE SLYD"/>
    <property type="match status" value="1"/>
</dbReference>
<dbReference type="RefSeq" id="WP_085420225.1">
    <property type="nucleotide sequence ID" value="NZ_FXAF01000002.1"/>
</dbReference>
<evidence type="ECO:0000256" key="6">
    <source>
        <dbReference type="ARBA" id="ARBA00023186"/>
    </source>
</evidence>
<evidence type="ECO:0000256" key="7">
    <source>
        <dbReference type="ARBA" id="ARBA00023235"/>
    </source>
</evidence>
<keyword evidence="4" id="KW-0963">Cytoplasm</keyword>
<keyword evidence="7 9" id="KW-0413">Isomerase</keyword>
<evidence type="ECO:0000256" key="5">
    <source>
        <dbReference type="ARBA" id="ARBA00023110"/>
    </source>
</evidence>
<evidence type="ECO:0000313" key="13">
    <source>
        <dbReference type="Proteomes" id="UP000192903"/>
    </source>
</evidence>